<dbReference type="PANTHER" id="PTHR42057:SF2">
    <property type="entry name" value="F-BOX DOMAIN PROTEIN (AFU_ORTHOLOGUE AFUA_4G00200)-RELATED"/>
    <property type="match status" value="1"/>
</dbReference>
<dbReference type="InterPro" id="IPR032675">
    <property type="entry name" value="LRR_dom_sf"/>
</dbReference>
<dbReference type="Proteomes" id="UP001215598">
    <property type="component" value="Unassembled WGS sequence"/>
</dbReference>
<dbReference type="Gene3D" id="3.80.10.10">
    <property type="entry name" value="Ribonuclease Inhibitor"/>
    <property type="match status" value="1"/>
</dbReference>
<protein>
    <recommendedName>
        <fullName evidence="3">F-box domain-containing protein</fullName>
    </recommendedName>
</protein>
<accession>A0AAD7GUR6</accession>
<name>A0AAD7GUR6_9AGAR</name>
<comment type="caution">
    <text evidence="1">The sequence shown here is derived from an EMBL/GenBank/DDBJ whole genome shotgun (WGS) entry which is preliminary data.</text>
</comment>
<proteinExistence type="predicted"/>
<organism evidence="1 2">
    <name type="scientific">Mycena metata</name>
    <dbReference type="NCBI Taxonomy" id="1033252"/>
    <lineage>
        <taxon>Eukaryota</taxon>
        <taxon>Fungi</taxon>
        <taxon>Dikarya</taxon>
        <taxon>Basidiomycota</taxon>
        <taxon>Agaricomycotina</taxon>
        <taxon>Agaricomycetes</taxon>
        <taxon>Agaricomycetidae</taxon>
        <taxon>Agaricales</taxon>
        <taxon>Marasmiineae</taxon>
        <taxon>Mycenaceae</taxon>
        <taxon>Mycena</taxon>
    </lineage>
</organism>
<gene>
    <name evidence="1" type="ORF">B0H16DRAFT_1827182</name>
</gene>
<dbReference type="AlphaFoldDB" id="A0AAD7GUR6"/>
<sequence>MRLGGLPPELFHSISKDIDEDDPTTIFTLRLVSKSVNSVVSPLAFRVLVVNDSVRSAAGLSLLQGCDESVKSLVHEVIFRGDPQGTDPEWRNETSGAEGRNALKAAFAGLANFPNLKKLRLDFHSCYQEEPETTEDGLELATSPSHFLLLQQDIFAGLAATSLSLDSLTLNHLLAFPSDLYLQEDFYPIFRPLQVLDISVLSDGNYEGAWYAFEPINNFWEQSVAQMVRSAVSLTALTIRSDQPVGSCPALSFADSFLPKLTSLSLHNFTLDPHSPDRDVVEFILRHKNTLAHLELHGCSIDGGEGGDFPRPWHVVLTLFAAELGCLRTFVFKNVEERDLVFEIEEEPDPGPRFRYTSLNVGWGSAPWEGQVNGEHQDLPALESLMAVVKSRHGD</sequence>
<evidence type="ECO:0000313" key="2">
    <source>
        <dbReference type="Proteomes" id="UP001215598"/>
    </source>
</evidence>
<dbReference type="PANTHER" id="PTHR42057">
    <property type="entry name" value="F-BOX DOMAIN PROTEIN (AFU_ORTHOLOGUE AFUA_4G00200)"/>
    <property type="match status" value="1"/>
</dbReference>
<evidence type="ECO:0000313" key="1">
    <source>
        <dbReference type="EMBL" id="KAJ7705651.1"/>
    </source>
</evidence>
<reference evidence="1" key="1">
    <citation type="submission" date="2023-03" db="EMBL/GenBank/DDBJ databases">
        <title>Massive genome expansion in bonnet fungi (Mycena s.s.) driven by repeated elements and novel gene families across ecological guilds.</title>
        <authorList>
            <consortium name="Lawrence Berkeley National Laboratory"/>
            <person name="Harder C.B."/>
            <person name="Miyauchi S."/>
            <person name="Viragh M."/>
            <person name="Kuo A."/>
            <person name="Thoen E."/>
            <person name="Andreopoulos B."/>
            <person name="Lu D."/>
            <person name="Skrede I."/>
            <person name="Drula E."/>
            <person name="Henrissat B."/>
            <person name="Morin E."/>
            <person name="Kohler A."/>
            <person name="Barry K."/>
            <person name="LaButti K."/>
            <person name="Morin E."/>
            <person name="Salamov A."/>
            <person name="Lipzen A."/>
            <person name="Mereny Z."/>
            <person name="Hegedus B."/>
            <person name="Baldrian P."/>
            <person name="Stursova M."/>
            <person name="Weitz H."/>
            <person name="Taylor A."/>
            <person name="Grigoriev I.V."/>
            <person name="Nagy L.G."/>
            <person name="Martin F."/>
            <person name="Kauserud H."/>
        </authorList>
    </citation>
    <scope>NUCLEOTIDE SEQUENCE</scope>
    <source>
        <strain evidence="1">CBHHK182m</strain>
    </source>
</reference>
<keyword evidence="2" id="KW-1185">Reference proteome</keyword>
<evidence type="ECO:0008006" key="3">
    <source>
        <dbReference type="Google" id="ProtNLM"/>
    </source>
</evidence>
<dbReference type="EMBL" id="JARKIB010000471">
    <property type="protein sequence ID" value="KAJ7705651.1"/>
    <property type="molecule type" value="Genomic_DNA"/>
</dbReference>
<dbReference type="SUPFAM" id="SSF52047">
    <property type="entry name" value="RNI-like"/>
    <property type="match status" value="1"/>
</dbReference>